<proteinExistence type="predicted"/>
<evidence type="ECO:0000313" key="3">
    <source>
        <dbReference type="Proteomes" id="UP000039865"/>
    </source>
</evidence>
<accession>A0A078ABI1</accession>
<gene>
    <name evidence="2" type="primary">Contig18983.g20133</name>
    <name evidence="2" type="ORF">STYLEM_8212</name>
</gene>
<dbReference type="AlphaFoldDB" id="A0A078ABI1"/>
<keyword evidence="3" id="KW-1185">Reference proteome</keyword>
<organism evidence="2 3">
    <name type="scientific">Stylonychia lemnae</name>
    <name type="common">Ciliate</name>
    <dbReference type="NCBI Taxonomy" id="5949"/>
    <lineage>
        <taxon>Eukaryota</taxon>
        <taxon>Sar</taxon>
        <taxon>Alveolata</taxon>
        <taxon>Ciliophora</taxon>
        <taxon>Intramacronucleata</taxon>
        <taxon>Spirotrichea</taxon>
        <taxon>Stichotrichia</taxon>
        <taxon>Sporadotrichida</taxon>
        <taxon>Oxytrichidae</taxon>
        <taxon>Stylonychinae</taxon>
        <taxon>Stylonychia</taxon>
    </lineage>
</organism>
<dbReference type="Proteomes" id="UP000039865">
    <property type="component" value="Unassembled WGS sequence"/>
</dbReference>
<feature type="region of interest" description="Disordered" evidence="1">
    <location>
        <begin position="883"/>
        <end position="909"/>
    </location>
</feature>
<name>A0A078ABI1_STYLE</name>
<dbReference type="InParanoid" id="A0A078ABI1"/>
<dbReference type="EMBL" id="CCKQ01007801">
    <property type="protein sequence ID" value="CDW79226.1"/>
    <property type="molecule type" value="Genomic_DNA"/>
</dbReference>
<reference evidence="2 3" key="1">
    <citation type="submission" date="2014-06" db="EMBL/GenBank/DDBJ databases">
        <authorList>
            <person name="Swart Estienne"/>
        </authorList>
    </citation>
    <scope>NUCLEOTIDE SEQUENCE [LARGE SCALE GENOMIC DNA]</scope>
    <source>
        <strain evidence="2 3">130c</strain>
    </source>
</reference>
<evidence type="ECO:0000313" key="2">
    <source>
        <dbReference type="EMBL" id="CDW79226.1"/>
    </source>
</evidence>
<feature type="compositionally biased region" description="Low complexity" evidence="1">
    <location>
        <begin position="752"/>
        <end position="763"/>
    </location>
</feature>
<feature type="region of interest" description="Disordered" evidence="1">
    <location>
        <begin position="749"/>
        <end position="782"/>
    </location>
</feature>
<evidence type="ECO:0000256" key="1">
    <source>
        <dbReference type="SAM" id="MobiDB-lite"/>
    </source>
</evidence>
<sequence length="909" mass="104946">MISESANSQQNTKITQFYNKKDKNEKQLVQKSLDNQIIFKQEYQLISGRDQRYEKLGTGGTARDHQIKIHDEMEIEQSQDFEENLKQQFSPRNNYLKTNTMDQVIENQNQIQKHYHQQIPQETDSQTERIEFLAGQTSQMEDSSFQMSQKLFQVNKSLMLDELDESQINDIMRTSNNNGILRTQNDLQNGRLTTLIYNESGQNLKLVKNQQKLLIYDSNDVIYEDDVSVIGLPSNRDENRASQGINYENQKYNIMVQKAQITTLNEQFNLQPTTTAASAMGISQIEGQMATNKNSQMSFNENAPQRISQVVVTSQIPSHRYQENTEDDNFSHEYGDDSKFKAMRVLNVLDKILFKRQMTIFNKLHSLVKQDKVIKLVNMVNLFKNKQQLNVGSTFLNIKFYGLQKFITKTYESQRQLSLQKQNTNNKNKFQRLPTFEISDNVSDIMEENIRESDFDVIEKNEKISIIKNSNQLSYKINEQNGYLHPKKFGNYNNDKIARVNSVSNNETYFKDSRSSEIVLSSAKKNLGINVPNHNKIQSMMNMNSLGVNKEASFFGTNKIESISKKNSLIQEVSPRFEYYSKPVQELEEQSSRRESRTKNIAANMICRILSRIDTDKLKHYFKLIKKNNENQKDFSREVYSPQQSFNPHTYIPSDIHDLSHIPAHDIKTPSYELLLSPKENTKKKTLFRHQSPPVFQAEFQKSYGLSTTNSVINNDSVNIYKMTGNSKRKNDNDITKLGNKITSLNRKEQRSFISSVSSSTSKTLEKSSKSKNTKSSKIGMSSPMIVQISQSMFNPKKITYSRDSFVNNFSVRNNPTQMSSNKQDLSMDSSNIKHKLITKTIDYDDNNASNVMSTSNMNGNSTLQAKRTADFRKYINQTTIESNDTSNTTKKQVKISDMSKTSKEKFKF</sequence>
<protein>
    <submittedName>
        <fullName evidence="2">Uncharacterized protein</fullName>
    </submittedName>
</protein>